<organism evidence="4 5">
    <name type="scientific">Macrococcus equipercicus</name>
    <dbReference type="NCBI Taxonomy" id="69967"/>
    <lineage>
        <taxon>Bacteria</taxon>
        <taxon>Bacillati</taxon>
        <taxon>Bacillota</taxon>
        <taxon>Bacilli</taxon>
        <taxon>Bacillales</taxon>
        <taxon>Staphylococcaceae</taxon>
        <taxon>Macrococcus</taxon>
    </lineage>
</organism>
<dbReference type="InterPro" id="IPR023186">
    <property type="entry name" value="IUNH"/>
</dbReference>
<evidence type="ECO:0000256" key="1">
    <source>
        <dbReference type="ARBA" id="ARBA00022801"/>
    </source>
</evidence>
<protein>
    <submittedName>
        <fullName evidence="4">Nucleoside hydrolase</fullName>
    </submittedName>
</protein>
<dbReference type="InterPro" id="IPR001910">
    <property type="entry name" value="Inosine/uridine_hydrolase_dom"/>
</dbReference>
<dbReference type="SUPFAM" id="SSF53590">
    <property type="entry name" value="Nucleoside hydrolase"/>
    <property type="match status" value="1"/>
</dbReference>
<accession>A0A9Q9F3B9</accession>
<evidence type="ECO:0000256" key="2">
    <source>
        <dbReference type="ARBA" id="ARBA00023295"/>
    </source>
</evidence>
<keyword evidence="1 4" id="KW-0378">Hydrolase</keyword>
<keyword evidence="2" id="KW-0326">Glycosidase</keyword>
<name>A0A9Q9F3B9_9STAP</name>
<dbReference type="KEGG" id="mequ:KFV11_11285"/>
<dbReference type="AlphaFoldDB" id="A0A9Q9F3B9"/>
<dbReference type="PANTHER" id="PTHR12304:SF46">
    <property type="entry name" value="INOSINE-ADENOSINE-GUANOSINE-NUCLEOSIDE HYDROLASE"/>
    <property type="match status" value="1"/>
</dbReference>
<dbReference type="GO" id="GO:0006152">
    <property type="term" value="P:purine nucleoside catabolic process"/>
    <property type="evidence" value="ECO:0007669"/>
    <property type="project" value="TreeGrafter"/>
</dbReference>
<dbReference type="PANTHER" id="PTHR12304">
    <property type="entry name" value="INOSINE-URIDINE PREFERRING NUCLEOSIDE HYDROLASE"/>
    <property type="match status" value="1"/>
</dbReference>
<gene>
    <name evidence="4" type="ORF">KFV11_11285</name>
</gene>
<sequence>MKNVYFNHDGGVDDLISLFLLLQMDNIKLTGVSVIDADCYIEPATFASRKIIARFGDNKIETAMSKERGKNPFPKDWRMHAFFMDALPILNERQTLAPLAEQEAYQHLIDKVMAEPEKTTLLFTGPLTDLAKALQVEPAITEKIERLVWMGGTYLAEGNVHEPEHDGTAEWNAFWDPEAVGVVFKSSIAIDMVALESTLQVPLTTEVRQMWADERAFEGVDFLGVSYAMVPPLKHFATNSTYYLWDVLTTAALGNPDLVRSKVIQSNVITEGPAQGRTYEEENGRPVNVVYDVDREQFFEYITTLAKKID</sequence>
<dbReference type="RefSeq" id="WP_254249962.1">
    <property type="nucleotide sequence ID" value="NZ_CP073809.1"/>
</dbReference>
<dbReference type="InterPro" id="IPR036452">
    <property type="entry name" value="Ribo_hydro-like"/>
</dbReference>
<dbReference type="Pfam" id="PF01156">
    <property type="entry name" value="IU_nuc_hydro"/>
    <property type="match status" value="1"/>
</dbReference>
<proteinExistence type="predicted"/>
<evidence type="ECO:0000259" key="3">
    <source>
        <dbReference type="Pfam" id="PF01156"/>
    </source>
</evidence>
<evidence type="ECO:0000313" key="4">
    <source>
        <dbReference type="EMBL" id="UTH13769.1"/>
    </source>
</evidence>
<dbReference type="GO" id="GO:0005829">
    <property type="term" value="C:cytosol"/>
    <property type="evidence" value="ECO:0007669"/>
    <property type="project" value="TreeGrafter"/>
</dbReference>
<feature type="domain" description="Inosine/uridine-preferring nucleoside hydrolase" evidence="3">
    <location>
        <begin position="4"/>
        <end position="300"/>
    </location>
</feature>
<reference evidence="4" key="1">
    <citation type="submission" date="2021-04" db="EMBL/GenBank/DDBJ databases">
        <title>Complete Genome Sequences of Macrococcus spp. from dog and cattle.</title>
        <authorList>
            <person name="Schwendener S."/>
            <person name="Perreten V."/>
        </authorList>
    </citation>
    <scope>NUCLEOTIDE SEQUENCE</scope>
    <source>
        <strain evidence="4">Epi0143-OL</strain>
    </source>
</reference>
<dbReference type="EMBL" id="CP073809">
    <property type="protein sequence ID" value="UTH13769.1"/>
    <property type="molecule type" value="Genomic_DNA"/>
</dbReference>
<dbReference type="Proteomes" id="UP001057381">
    <property type="component" value="Chromosome"/>
</dbReference>
<dbReference type="Gene3D" id="3.90.245.10">
    <property type="entry name" value="Ribonucleoside hydrolase-like"/>
    <property type="match status" value="1"/>
</dbReference>
<dbReference type="GO" id="GO:0008477">
    <property type="term" value="F:purine nucleosidase activity"/>
    <property type="evidence" value="ECO:0007669"/>
    <property type="project" value="TreeGrafter"/>
</dbReference>
<evidence type="ECO:0000313" key="5">
    <source>
        <dbReference type="Proteomes" id="UP001057381"/>
    </source>
</evidence>
<dbReference type="CDD" id="cd02647">
    <property type="entry name" value="nuc_hydro_TvIAG"/>
    <property type="match status" value="1"/>
</dbReference>